<evidence type="ECO:0000313" key="7">
    <source>
        <dbReference type="EMBL" id="KFW03665.1"/>
    </source>
</evidence>
<feature type="compositionally biased region" description="Polar residues" evidence="5">
    <location>
        <begin position="167"/>
        <end position="176"/>
    </location>
</feature>
<feature type="region of interest" description="Disordered" evidence="5">
    <location>
        <begin position="53"/>
        <end position="199"/>
    </location>
</feature>
<dbReference type="GO" id="GO:0032233">
    <property type="term" value="P:positive regulation of actin filament bundle assembly"/>
    <property type="evidence" value="ECO:0007669"/>
    <property type="project" value="TreeGrafter"/>
</dbReference>
<reference evidence="7 8" key="1">
    <citation type="submission" date="2014-04" db="EMBL/GenBank/DDBJ databases">
        <title>Genome evolution of avian class.</title>
        <authorList>
            <person name="Zhang G."/>
            <person name="Li C."/>
        </authorList>
    </citation>
    <scope>NUCLEOTIDE SEQUENCE [LARGE SCALE GENOMIC DNA]</scope>
    <source>
        <strain evidence="7">BGI_N327</strain>
    </source>
</reference>
<dbReference type="GO" id="GO:0003779">
    <property type="term" value="F:actin binding"/>
    <property type="evidence" value="ECO:0007669"/>
    <property type="project" value="TreeGrafter"/>
</dbReference>
<feature type="compositionally biased region" description="Basic and acidic residues" evidence="5">
    <location>
        <begin position="726"/>
        <end position="743"/>
    </location>
</feature>
<feature type="domain" description="PDZ" evidence="6">
    <location>
        <begin position="1"/>
        <end position="54"/>
    </location>
</feature>
<evidence type="ECO:0000256" key="2">
    <source>
        <dbReference type="ARBA" id="ARBA00022490"/>
    </source>
</evidence>
<dbReference type="InterPro" id="IPR001478">
    <property type="entry name" value="PDZ"/>
</dbReference>
<feature type="non-terminal residue" evidence="7">
    <location>
        <position position="958"/>
    </location>
</feature>
<dbReference type="AlphaFoldDB" id="A0A093ILS5"/>
<dbReference type="PANTHER" id="PTHR24217:SF10">
    <property type="entry name" value="SYNAPTOPODIN 2-LIKE PROTEIN"/>
    <property type="match status" value="1"/>
</dbReference>
<gene>
    <name evidence="7" type="ORF">N327_09437</name>
</gene>
<dbReference type="Gene3D" id="2.30.42.10">
    <property type="match status" value="1"/>
</dbReference>
<feature type="region of interest" description="Disordered" evidence="5">
    <location>
        <begin position="296"/>
        <end position="410"/>
    </location>
</feature>
<dbReference type="GO" id="GO:0015629">
    <property type="term" value="C:actin cytoskeleton"/>
    <property type="evidence" value="ECO:0007669"/>
    <property type="project" value="TreeGrafter"/>
</dbReference>
<feature type="compositionally biased region" description="Polar residues" evidence="5">
    <location>
        <begin position="323"/>
        <end position="332"/>
    </location>
</feature>
<feature type="compositionally biased region" description="Basic residues" evidence="5">
    <location>
        <begin position="137"/>
        <end position="146"/>
    </location>
</feature>
<keyword evidence="2" id="KW-0963">Cytoplasm</keyword>
<proteinExistence type="inferred from homology"/>
<feature type="compositionally biased region" description="Polar residues" evidence="5">
    <location>
        <begin position="901"/>
        <end position="931"/>
    </location>
</feature>
<feature type="region of interest" description="Disordered" evidence="5">
    <location>
        <begin position="680"/>
        <end position="759"/>
    </location>
</feature>
<dbReference type="InterPro" id="IPR036034">
    <property type="entry name" value="PDZ_sf"/>
</dbReference>
<keyword evidence="3" id="KW-0597">Phosphoprotein</keyword>
<dbReference type="GO" id="GO:0005634">
    <property type="term" value="C:nucleus"/>
    <property type="evidence" value="ECO:0007669"/>
    <property type="project" value="TreeGrafter"/>
</dbReference>
<keyword evidence="8" id="KW-1185">Reference proteome</keyword>
<protein>
    <submittedName>
        <fullName evidence="7">Synaptopodin 2-like</fullName>
    </submittedName>
</protein>
<feature type="compositionally biased region" description="Basic and acidic residues" evidence="5">
    <location>
        <begin position="337"/>
        <end position="354"/>
    </location>
</feature>
<feature type="region of interest" description="Disordered" evidence="5">
    <location>
        <begin position="826"/>
        <end position="846"/>
    </location>
</feature>
<evidence type="ECO:0000313" key="8">
    <source>
        <dbReference type="Proteomes" id="UP000053806"/>
    </source>
</evidence>
<evidence type="ECO:0000256" key="5">
    <source>
        <dbReference type="SAM" id="MobiDB-lite"/>
    </source>
</evidence>
<dbReference type="GO" id="GO:0030018">
    <property type="term" value="C:Z disc"/>
    <property type="evidence" value="ECO:0007669"/>
    <property type="project" value="TreeGrafter"/>
</dbReference>
<feature type="compositionally biased region" description="Pro residues" evidence="5">
    <location>
        <begin position="439"/>
        <end position="452"/>
    </location>
</feature>
<dbReference type="PROSITE" id="PS50106">
    <property type="entry name" value="PDZ"/>
    <property type="match status" value="1"/>
</dbReference>
<evidence type="ECO:0000256" key="4">
    <source>
        <dbReference type="ARBA" id="ARBA00038161"/>
    </source>
</evidence>
<evidence type="ECO:0000259" key="6">
    <source>
        <dbReference type="PROSITE" id="PS50106"/>
    </source>
</evidence>
<sequence length="958" mass="103764">QIRKRSKACRGGLWENDVLVSINGKSCAGLSHATAMQIIDSSNGMLNIRVKRIVGGDQTGPRLQRSPSPGQRVLSPPSPLSPPVQLLSPEPGGAPATAQPSQSRRSQRHLESLTSPPDSEAYYGETDSDADNMAQEKHRRARKKSPRSPPDSTNSKMDAPQDEVSLRTDTPFSESEGQLRPPSTEGREPSPEAMRLPHATKAIRAERHLIPMVGPVEHPVDEDLTTTYVEKAKQAKLHRHESIQEKNVKEAKTKCRTIASLLTDAPNPHSKGVLMFKKRRQRAKKYTLVSFGSVDEDRSYEEEDGVFPTSESEFDEEGFSDARSLTNNSDWDNTYLDIEKSKSDSEQKEEKQKGLSEASGKGARLFEQQRERAGKYTVEKVPAQKGLQLAPAARPQQGTVNGDMPVPQKADSVPLSIHLEGVQVSSKQPATLPTQLLAPPSPTFFPPPPSTPDPFSASTTSMFNRSARPFTPGFSGQRPATSSVIFRPSAPKKPSESLSGQSMVVPPFSPLAPGTPANAPVPTHRGPVSSSTSLYIPAPGRPTPPLESQPRGGGNAPETKPSANTARTSTTSIFLSSPSRPGGEMASAASQPRPLTSREQRIAVPATRTGILQEARRRGNKKPMFSKIEEKKKNSPNPELLSLVQNLDEKPKGDHPGAGFESGPEEDFLSLGAEACNFMQSSGRKFKTPPPVAPKPQQQDAGLVNGAQDMPQLKGKGAELFAKRQSRMDKFVVETTRKPESKPRTPSPSPSLPSSWKYSPNIRAPPPIAYNPMHSPFYPLAASKSQASKAESKVKKAPGQKSGIKVIDLMRHQPYQLKSAMFCFGDPPSPSIQESPAKQVPVKTAKTQEIRRFSTPAPMPASSSLAPTVLVPRSATMLDEPMWRTEMASSAPATPAPFQVELSQTPKPYQSSPEPGQAGQGPSPNPASASRFQVARPKFSAARTGMQANVWRPSFGHH</sequence>
<dbReference type="EMBL" id="KK596689">
    <property type="protein sequence ID" value="KFW03665.1"/>
    <property type="molecule type" value="Genomic_DNA"/>
</dbReference>
<accession>A0A093ILS5</accession>
<comment type="similarity">
    <text evidence="4">Belongs to the synaptopodin family.</text>
</comment>
<dbReference type="Proteomes" id="UP000053806">
    <property type="component" value="Unassembled WGS sequence"/>
</dbReference>
<feature type="non-terminal residue" evidence="7">
    <location>
        <position position="1"/>
    </location>
</feature>
<organism evidence="7 8">
    <name type="scientific">Fulmarus glacialis</name>
    <name type="common">Northern fulmar</name>
    <dbReference type="NCBI Taxonomy" id="30455"/>
    <lineage>
        <taxon>Eukaryota</taxon>
        <taxon>Metazoa</taxon>
        <taxon>Chordata</taxon>
        <taxon>Craniata</taxon>
        <taxon>Vertebrata</taxon>
        <taxon>Euteleostomi</taxon>
        <taxon>Archelosauria</taxon>
        <taxon>Archosauria</taxon>
        <taxon>Dinosauria</taxon>
        <taxon>Saurischia</taxon>
        <taxon>Theropoda</taxon>
        <taxon>Coelurosauria</taxon>
        <taxon>Aves</taxon>
        <taxon>Neognathae</taxon>
        <taxon>Neoaves</taxon>
        <taxon>Aequornithes</taxon>
        <taxon>Procellariiformes</taxon>
        <taxon>Procellariidae</taxon>
        <taxon>Fulmarus</taxon>
    </lineage>
</organism>
<comment type="subcellular location">
    <subcellularLocation>
        <location evidence="1">Cytoplasm</location>
    </subcellularLocation>
</comment>
<feature type="compositionally biased region" description="Polar residues" evidence="5">
    <location>
        <begin position="561"/>
        <end position="579"/>
    </location>
</feature>
<feature type="compositionally biased region" description="Basic and acidic residues" evidence="5">
    <location>
        <begin position="367"/>
        <end position="378"/>
    </location>
</feature>
<dbReference type="InterPro" id="IPR051976">
    <property type="entry name" value="Synaptopodin_domain"/>
</dbReference>
<evidence type="ECO:0000256" key="1">
    <source>
        <dbReference type="ARBA" id="ARBA00004496"/>
    </source>
</evidence>
<dbReference type="PANTHER" id="PTHR24217">
    <property type="entry name" value="PUTATIVE-RELATED"/>
    <property type="match status" value="1"/>
</dbReference>
<feature type="region of interest" description="Disordered" evidence="5">
    <location>
        <begin position="883"/>
        <end position="958"/>
    </location>
</feature>
<dbReference type="SUPFAM" id="SSF50156">
    <property type="entry name" value="PDZ domain-like"/>
    <property type="match status" value="1"/>
</dbReference>
<feature type="region of interest" description="Disordered" evidence="5">
    <location>
        <begin position="424"/>
        <end position="667"/>
    </location>
</feature>
<evidence type="ECO:0000256" key="3">
    <source>
        <dbReference type="ARBA" id="ARBA00022553"/>
    </source>
</evidence>
<name>A0A093ILS5_FULGA</name>
<feature type="compositionally biased region" description="Low complexity" evidence="5">
    <location>
        <begin position="428"/>
        <end position="438"/>
    </location>
</feature>